<evidence type="ECO:0000256" key="2">
    <source>
        <dbReference type="SAM" id="MobiDB-lite"/>
    </source>
</evidence>
<evidence type="ECO:0000313" key="3">
    <source>
        <dbReference type="EMBL" id="MCQ8772929.1"/>
    </source>
</evidence>
<feature type="compositionally biased region" description="Basic residues" evidence="2">
    <location>
        <begin position="81"/>
        <end position="98"/>
    </location>
</feature>
<evidence type="ECO:0000256" key="1">
    <source>
        <dbReference type="SAM" id="Coils"/>
    </source>
</evidence>
<dbReference type="RefSeq" id="WP_256791148.1">
    <property type="nucleotide sequence ID" value="NZ_JANIID010000025.1"/>
</dbReference>
<accession>A0A9X2LL66</accession>
<dbReference type="SUPFAM" id="SSF46785">
    <property type="entry name" value="Winged helix' DNA-binding domain"/>
    <property type="match status" value="1"/>
</dbReference>
<keyword evidence="4" id="KW-1185">Reference proteome</keyword>
<sequence>MTDEMDGANIQAQYAAQFAADLEKNEKEQEALRARLQTLETEHAWLSGMRSTVAGQQGGSGEAAEAPEKTGSTATAGAVPRARRAKKPAASPGRRKKSAQAGSAGTEQAAPAAPAAPAVRARKGDGPTLGELILGVLGRHGQPRMVSEIVKELDQAHPERVVSGPVVRSTVEALVAKGRLERERKQGSVFYTAPATEGNAAPDTAGPAAEPEAEAAAEATAAAAEA</sequence>
<feature type="region of interest" description="Disordered" evidence="2">
    <location>
        <begin position="187"/>
        <end position="226"/>
    </location>
</feature>
<protein>
    <recommendedName>
        <fullName evidence="5">Regulatory protein</fullName>
    </recommendedName>
</protein>
<evidence type="ECO:0000313" key="4">
    <source>
        <dbReference type="Proteomes" id="UP001142374"/>
    </source>
</evidence>
<dbReference type="EMBL" id="JANIID010000025">
    <property type="protein sequence ID" value="MCQ8772929.1"/>
    <property type="molecule type" value="Genomic_DNA"/>
</dbReference>
<feature type="region of interest" description="Disordered" evidence="2">
    <location>
        <begin position="45"/>
        <end position="130"/>
    </location>
</feature>
<dbReference type="AlphaFoldDB" id="A0A9X2LL66"/>
<gene>
    <name evidence="3" type="ORF">NQU55_24625</name>
</gene>
<organism evidence="3 4">
    <name type="scientific">Streptomyces telluris</name>
    <dbReference type="NCBI Taxonomy" id="2720021"/>
    <lineage>
        <taxon>Bacteria</taxon>
        <taxon>Bacillati</taxon>
        <taxon>Actinomycetota</taxon>
        <taxon>Actinomycetes</taxon>
        <taxon>Kitasatosporales</taxon>
        <taxon>Streptomycetaceae</taxon>
        <taxon>Streptomyces</taxon>
    </lineage>
</organism>
<reference evidence="3" key="1">
    <citation type="submission" date="2022-06" db="EMBL/GenBank/DDBJ databases">
        <title>WGS of actinobacteria.</title>
        <authorList>
            <person name="Thawai C."/>
        </authorList>
    </citation>
    <scope>NUCLEOTIDE SEQUENCE</scope>
    <source>
        <strain evidence="3">AA8</strain>
    </source>
</reference>
<feature type="compositionally biased region" description="Low complexity" evidence="2">
    <location>
        <begin position="200"/>
        <end position="226"/>
    </location>
</feature>
<feature type="coiled-coil region" evidence="1">
    <location>
        <begin position="15"/>
        <end position="42"/>
    </location>
</feature>
<feature type="compositionally biased region" description="Low complexity" evidence="2">
    <location>
        <begin position="109"/>
        <end position="118"/>
    </location>
</feature>
<dbReference type="InterPro" id="IPR036390">
    <property type="entry name" value="WH_DNA-bd_sf"/>
</dbReference>
<dbReference type="Proteomes" id="UP001142374">
    <property type="component" value="Unassembled WGS sequence"/>
</dbReference>
<proteinExistence type="predicted"/>
<evidence type="ECO:0008006" key="5">
    <source>
        <dbReference type="Google" id="ProtNLM"/>
    </source>
</evidence>
<name>A0A9X2LL66_9ACTN</name>
<keyword evidence="1" id="KW-0175">Coiled coil</keyword>
<comment type="caution">
    <text evidence="3">The sequence shown here is derived from an EMBL/GenBank/DDBJ whole genome shotgun (WGS) entry which is preliminary data.</text>
</comment>